<dbReference type="AlphaFoldDB" id="A0A1B6VK37"/>
<dbReference type="PANTHER" id="PTHR30151:SF41">
    <property type="entry name" value="ABC TRANSPORTER PERMEASE PROTEIN"/>
    <property type="match status" value="1"/>
</dbReference>
<dbReference type="OrthoDB" id="9792509at2"/>
<evidence type="ECO:0000313" key="10">
    <source>
        <dbReference type="Proteomes" id="UP000077786"/>
    </source>
</evidence>
<evidence type="ECO:0000256" key="3">
    <source>
        <dbReference type="ARBA" id="ARBA00022475"/>
    </source>
</evidence>
<comment type="subcellular location">
    <subcellularLocation>
        <location evidence="1 7">Cell membrane</location>
        <topology evidence="1 7">Multi-pass membrane protein</topology>
    </subcellularLocation>
</comment>
<evidence type="ECO:0000256" key="7">
    <source>
        <dbReference type="RuleBase" id="RU363032"/>
    </source>
</evidence>
<dbReference type="RefSeq" id="WP_046901870.1">
    <property type="nucleotide sequence ID" value="NZ_JBDNTQ010000024.1"/>
</dbReference>
<dbReference type="SUPFAM" id="SSF161098">
    <property type="entry name" value="MetI-like"/>
    <property type="match status" value="1"/>
</dbReference>
<dbReference type="Pfam" id="PF00528">
    <property type="entry name" value="BPD_transp_1"/>
    <property type="match status" value="1"/>
</dbReference>
<dbReference type="PANTHER" id="PTHR30151">
    <property type="entry name" value="ALKANE SULFONATE ABC TRANSPORTER-RELATED, MEMBRANE SUBUNIT"/>
    <property type="match status" value="1"/>
</dbReference>
<feature type="domain" description="ABC transmembrane type-1" evidence="8">
    <location>
        <begin position="58"/>
        <end position="242"/>
    </location>
</feature>
<keyword evidence="4 7" id="KW-0812">Transmembrane</keyword>
<comment type="similarity">
    <text evidence="7">Belongs to the binding-protein-dependent transport system permease family.</text>
</comment>
<protein>
    <submittedName>
        <fullName evidence="9">Nitrate/sulfonate/bicarbonate transporter permease</fullName>
    </submittedName>
</protein>
<dbReference type="Proteomes" id="UP000077786">
    <property type="component" value="Unassembled WGS sequence"/>
</dbReference>
<keyword evidence="3" id="KW-1003">Cell membrane</keyword>
<dbReference type="GO" id="GO:0055085">
    <property type="term" value="P:transmembrane transport"/>
    <property type="evidence" value="ECO:0007669"/>
    <property type="project" value="InterPro"/>
</dbReference>
<dbReference type="GO" id="GO:0005886">
    <property type="term" value="C:plasma membrane"/>
    <property type="evidence" value="ECO:0007669"/>
    <property type="project" value="UniProtKB-SubCell"/>
</dbReference>
<evidence type="ECO:0000313" key="9">
    <source>
        <dbReference type="EMBL" id="OAJ67589.1"/>
    </source>
</evidence>
<feature type="transmembrane region" description="Helical" evidence="7">
    <location>
        <begin position="122"/>
        <end position="143"/>
    </location>
</feature>
<accession>A0A1B6VK37</accession>
<keyword evidence="5 7" id="KW-1133">Transmembrane helix</keyword>
<dbReference type="Gene3D" id="1.10.3720.10">
    <property type="entry name" value="MetI-like"/>
    <property type="match status" value="1"/>
</dbReference>
<evidence type="ECO:0000256" key="6">
    <source>
        <dbReference type="ARBA" id="ARBA00023136"/>
    </source>
</evidence>
<sequence length="254" mass="27303">MMTSRSLSLLAPITLGIIILAAWEAICRFWHIPPYLMPSPSAIWHALMLDGVSLLHALLITLEITFAALVVAVLGGVLIAFLLVQSPLIERCLMPYVVIMQVTPIVAIAPLIIILIHNTPLALTACAALVAIFPVISNTLQGLRSVDPDLAAYFQMHKATRLQMLLRLRIPSALPMFMAGLRIATGLSLVGAIVAEFVAGTGGNSAGLAYQILQSGFQMDIPRMFAALFLITVAGLVLYAAAASLQRFALRHRS</sequence>
<feature type="transmembrane region" description="Helical" evidence="7">
    <location>
        <begin position="51"/>
        <end position="84"/>
    </location>
</feature>
<dbReference type="InterPro" id="IPR000515">
    <property type="entry name" value="MetI-like"/>
</dbReference>
<gene>
    <name evidence="9" type="ORF">A0123_01631</name>
</gene>
<evidence type="ECO:0000256" key="5">
    <source>
        <dbReference type="ARBA" id="ARBA00022989"/>
    </source>
</evidence>
<evidence type="ECO:0000256" key="1">
    <source>
        <dbReference type="ARBA" id="ARBA00004651"/>
    </source>
</evidence>
<dbReference type="EMBL" id="LUTU01000007">
    <property type="protein sequence ID" value="OAJ67589.1"/>
    <property type="molecule type" value="Genomic_DNA"/>
</dbReference>
<feature type="transmembrane region" description="Helical" evidence="7">
    <location>
        <begin position="225"/>
        <end position="245"/>
    </location>
</feature>
<reference evidence="9 10" key="1">
    <citation type="submission" date="2016-03" db="EMBL/GenBank/DDBJ databases">
        <title>Draft genome sequence of Gluconobacter cerinus strain CECT 9110.</title>
        <authorList>
            <person name="Sainz F."/>
            <person name="Mas A."/>
            <person name="Torija M.J."/>
        </authorList>
    </citation>
    <scope>NUCLEOTIDE SEQUENCE [LARGE SCALE GENOMIC DNA]</scope>
    <source>
        <strain evidence="9 10">CECT 9110</strain>
    </source>
</reference>
<keyword evidence="6 7" id="KW-0472">Membrane</keyword>
<evidence type="ECO:0000259" key="8">
    <source>
        <dbReference type="PROSITE" id="PS50928"/>
    </source>
</evidence>
<dbReference type="PATRIC" id="fig|38307.3.peg.1680"/>
<dbReference type="InterPro" id="IPR035906">
    <property type="entry name" value="MetI-like_sf"/>
</dbReference>
<evidence type="ECO:0000256" key="4">
    <source>
        <dbReference type="ARBA" id="ARBA00022692"/>
    </source>
</evidence>
<name>A0A1B6VK37_9PROT</name>
<feature type="transmembrane region" description="Helical" evidence="7">
    <location>
        <begin position="96"/>
        <end position="116"/>
    </location>
</feature>
<proteinExistence type="inferred from homology"/>
<feature type="transmembrane region" description="Helical" evidence="7">
    <location>
        <begin position="189"/>
        <end position="213"/>
    </location>
</feature>
<dbReference type="PROSITE" id="PS50928">
    <property type="entry name" value="ABC_TM1"/>
    <property type="match status" value="1"/>
</dbReference>
<evidence type="ECO:0000256" key="2">
    <source>
        <dbReference type="ARBA" id="ARBA00022448"/>
    </source>
</evidence>
<organism evidence="9 10">
    <name type="scientific">Gluconobacter cerinus</name>
    <dbReference type="NCBI Taxonomy" id="38307"/>
    <lineage>
        <taxon>Bacteria</taxon>
        <taxon>Pseudomonadati</taxon>
        <taxon>Pseudomonadota</taxon>
        <taxon>Alphaproteobacteria</taxon>
        <taxon>Acetobacterales</taxon>
        <taxon>Acetobacteraceae</taxon>
        <taxon>Gluconobacter</taxon>
    </lineage>
</organism>
<keyword evidence="2 7" id="KW-0813">Transport</keyword>
<comment type="caution">
    <text evidence="9">The sequence shown here is derived from an EMBL/GenBank/DDBJ whole genome shotgun (WGS) entry which is preliminary data.</text>
</comment>